<dbReference type="InterPro" id="IPR011701">
    <property type="entry name" value="MFS"/>
</dbReference>
<dbReference type="Proteomes" id="UP000472266">
    <property type="component" value="Chromosome 3"/>
</dbReference>
<comment type="subcellular location">
    <subcellularLocation>
        <location evidence="1">Membrane</location>
        <topology evidence="1">Multi-pass membrane protein</topology>
    </subcellularLocation>
</comment>
<keyword evidence="2" id="KW-0812">Transmembrane</keyword>
<name>A0A672V121_STRHB</name>
<dbReference type="OMA" id="SPFFKWL"/>
<keyword evidence="4" id="KW-1185">Reference proteome</keyword>
<evidence type="ECO:0000313" key="4">
    <source>
        <dbReference type="Proteomes" id="UP000472266"/>
    </source>
</evidence>
<evidence type="ECO:0000313" key="3">
    <source>
        <dbReference type="Ensembl" id="ENSSHBP00005020374.1"/>
    </source>
</evidence>
<dbReference type="AlphaFoldDB" id="A0A672V121"/>
<dbReference type="PANTHER" id="PTHR11360:SF84">
    <property type="entry name" value="MAJOR FACILITATOR SUPERFAMILY (MFS) PROFILE DOMAIN-CONTAINING PROTEIN"/>
    <property type="match status" value="1"/>
</dbReference>
<dbReference type="SUPFAM" id="SSF103473">
    <property type="entry name" value="MFS general substrate transporter"/>
    <property type="match status" value="1"/>
</dbReference>
<evidence type="ECO:0000256" key="2">
    <source>
        <dbReference type="SAM" id="Phobius"/>
    </source>
</evidence>
<keyword evidence="2" id="KW-0472">Membrane</keyword>
<dbReference type="Pfam" id="PF07690">
    <property type="entry name" value="MFS_1"/>
    <property type="match status" value="1"/>
</dbReference>
<keyword evidence="2" id="KW-1133">Transmembrane helix</keyword>
<proteinExistence type="predicted"/>
<dbReference type="Gene3D" id="1.20.1250.20">
    <property type="entry name" value="MFS general substrate transporter like domains"/>
    <property type="match status" value="2"/>
</dbReference>
<feature type="transmembrane region" description="Helical" evidence="2">
    <location>
        <begin position="55"/>
        <end position="75"/>
    </location>
</feature>
<feature type="transmembrane region" description="Helical" evidence="2">
    <location>
        <begin position="161"/>
        <end position="181"/>
    </location>
</feature>
<reference evidence="3 4" key="1">
    <citation type="submission" date="2019-11" db="EMBL/GenBank/DDBJ databases">
        <title>Strigops habroptila (kakapo) genome, bStrHab1, primary haplotype, v2.</title>
        <authorList>
            <person name="Jarvis E.D."/>
            <person name="Howard J."/>
            <person name="Rhie A."/>
            <person name="Phillippy A."/>
            <person name="Korlach J."/>
            <person name="Digby A."/>
            <person name="Iorns D."/>
            <person name="Eason D."/>
            <person name="Robertson B."/>
            <person name="Raemaekers T."/>
            <person name="Howe K."/>
            <person name="Lewin H."/>
            <person name="Damas J."/>
            <person name="Hastie A."/>
            <person name="Tracey A."/>
            <person name="Chow W."/>
            <person name="Fedrigo O."/>
        </authorList>
    </citation>
    <scope>NUCLEOTIDE SEQUENCE [LARGE SCALE GENOMIC DNA]</scope>
</reference>
<feature type="transmembrane region" description="Helical" evidence="2">
    <location>
        <begin position="82"/>
        <end position="100"/>
    </location>
</feature>
<dbReference type="FunFam" id="1.20.1250.20:FF:000406">
    <property type="entry name" value="Monocarboxylate transporter 2"/>
    <property type="match status" value="1"/>
</dbReference>
<reference evidence="3" key="3">
    <citation type="submission" date="2025-09" db="UniProtKB">
        <authorList>
            <consortium name="Ensembl"/>
        </authorList>
    </citation>
    <scope>IDENTIFICATION</scope>
</reference>
<protein>
    <recommendedName>
        <fullName evidence="5">Major facilitator superfamily (MFS) profile domain-containing protein</fullName>
    </recommendedName>
</protein>
<dbReference type="GO" id="GO:0016020">
    <property type="term" value="C:membrane"/>
    <property type="evidence" value="ECO:0007669"/>
    <property type="project" value="UniProtKB-SubCell"/>
</dbReference>
<organism evidence="3 4">
    <name type="scientific">Strigops habroptila</name>
    <name type="common">Kakapo</name>
    <dbReference type="NCBI Taxonomy" id="2489341"/>
    <lineage>
        <taxon>Eukaryota</taxon>
        <taxon>Metazoa</taxon>
        <taxon>Chordata</taxon>
        <taxon>Craniata</taxon>
        <taxon>Vertebrata</taxon>
        <taxon>Euteleostomi</taxon>
        <taxon>Archelosauria</taxon>
        <taxon>Archosauria</taxon>
        <taxon>Dinosauria</taxon>
        <taxon>Saurischia</taxon>
        <taxon>Theropoda</taxon>
        <taxon>Coelurosauria</taxon>
        <taxon>Aves</taxon>
        <taxon>Neognathae</taxon>
        <taxon>Neoaves</taxon>
        <taxon>Telluraves</taxon>
        <taxon>Australaves</taxon>
        <taxon>Psittaciformes</taxon>
        <taxon>Psittacidae</taxon>
        <taxon>Strigops</taxon>
    </lineage>
</organism>
<dbReference type="InterPro" id="IPR050327">
    <property type="entry name" value="Proton-linked_MCT"/>
</dbReference>
<feature type="transmembrane region" description="Helical" evidence="2">
    <location>
        <begin position="106"/>
        <end position="126"/>
    </location>
</feature>
<feature type="transmembrane region" description="Helical" evidence="2">
    <location>
        <begin position="133"/>
        <end position="155"/>
    </location>
</feature>
<dbReference type="GeneTree" id="ENSGT00940000164450"/>
<dbReference type="GO" id="GO:0008028">
    <property type="term" value="F:monocarboxylic acid transmembrane transporter activity"/>
    <property type="evidence" value="ECO:0007669"/>
    <property type="project" value="TreeGrafter"/>
</dbReference>
<feature type="transmembrane region" description="Helical" evidence="2">
    <location>
        <begin position="227"/>
        <end position="246"/>
    </location>
</feature>
<reference evidence="3" key="2">
    <citation type="submission" date="2025-08" db="UniProtKB">
        <authorList>
            <consortium name="Ensembl"/>
        </authorList>
    </citation>
    <scope>IDENTIFICATION</scope>
</reference>
<feature type="transmembrane region" description="Helical" evidence="2">
    <location>
        <begin position="284"/>
        <end position="307"/>
    </location>
</feature>
<feature type="transmembrane region" description="Helical" evidence="2">
    <location>
        <begin position="193"/>
        <end position="215"/>
    </location>
</feature>
<dbReference type="Ensembl" id="ENSSHBT00005024284.1">
    <property type="protein sequence ID" value="ENSSHBP00005020374.1"/>
    <property type="gene ID" value="ENSSHBG00005017383.1"/>
</dbReference>
<accession>A0A672V121</accession>
<dbReference type="PANTHER" id="PTHR11360">
    <property type="entry name" value="MONOCARBOXYLATE TRANSPORTER"/>
    <property type="match status" value="1"/>
</dbReference>
<dbReference type="InterPro" id="IPR036259">
    <property type="entry name" value="MFS_trans_sf"/>
</dbReference>
<evidence type="ECO:0000256" key="1">
    <source>
        <dbReference type="ARBA" id="ARBA00004141"/>
    </source>
</evidence>
<sequence>MQAKTSNPPDGGYGWVVVASAFTVMGLTVAVLKTFGLFFVEIQQHFDELASTTSWITSVAITIFHLGAPVASSLCARYTHRAVVITGGLLAFSGMALGFLGLNMVWMYATTGFLQGMTLCIVSHYFSKKRALASAIASAGECVFAFTFGPFFQWLISQYGWKGALLIIGGIQLNICVCGVLMRPLASSCLLEFVLYAIFGILAALSFFIPPLFLVPLSYSLGIDDSWTASLLSILAVVDFAGRLLCGWYANLHVTKTVHLLTVTITLISTSLMLLPLANNYLSLAVFTGFYGFFFGTTAAIHITVLADVVGMPDFDSALGLFMLIRSTGGFVGLQEERGMVTQTEKICIWTQITPFFSSGVCGPRTADPYFQRRN</sequence>
<feature type="transmembrane region" description="Helical" evidence="2">
    <location>
        <begin position="258"/>
        <end position="278"/>
    </location>
</feature>
<feature type="transmembrane region" description="Helical" evidence="2">
    <location>
        <begin position="12"/>
        <end position="35"/>
    </location>
</feature>
<dbReference type="InParanoid" id="A0A672V121"/>
<evidence type="ECO:0008006" key="5">
    <source>
        <dbReference type="Google" id="ProtNLM"/>
    </source>
</evidence>